<keyword evidence="2" id="KW-1185">Reference proteome</keyword>
<protein>
    <submittedName>
        <fullName evidence="1">NAD(P)-binding protein</fullName>
    </submittedName>
</protein>
<gene>
    <name evidence="1" type="ORF">F4820DRAFT_454065</name>
</gene>
<reference evidence="1 2" key="1">
    <citation type="journal article" date="2022" name="New Phytol.">
        <title>Ecological generalism drives hyperdiversity of secondary metabolite gene clusters in xylarialean endophytes.</title>
        <authorList>
            <person name="Franco M.E.E."/>
            <person name="Wisecaver J.H."/>
            <person name="Arnold A.E."/>
            <person name="Ju Y.M."/>
            <person name="Slot J.C."/>
            <person name="Ahrendt S."/>
            <person name="Moore L.P."/>
            <person name="Eastman K.E."/>
            <person name="Scott K."/>
            <person name="Konkel Z."/>
            <person name="Mondo S.J."/>
            <person name="Kuo A."/>
            <person name="Hayes R.D."/>
            <person name="Haridas S."/>
            <person name="Andreopoulos B."/>
            <person name="Riley R."/>
            <person name="LaButti K."/>
            <person name="Pangilinan J."/>
            <person name="Lipzen A."/>
            <person name="Amirebrahimi M."/>
            <person name="Yan J."/>
            <person name="Adam C."/>
            <person name="Keymanesh K."/>
            <person name="Ng V."/>
            <person name="Louie K."/>
            <person name="Northen T."/>
            <person name="Drula E."/>
            <person name="Henrissat B."/>
            <person name="Hsieh H.M."/>
            <person name="Youens-Clark K."/>
            <person name="Lutzoni F."/>
            <person name="Miadlikowska J."/>
            <person name="Eastwood D.C."/>
            <person name="Hamelin R.C."/>
            <person name="Grigoriev I.V."/>
            <person name="U'Ren J.M."/>
        </authorList>
    </citation>
    <scope>NUCLEOTIDE SEQUENCE [LARGE SCALE GENOMIC DNA]</scope>
    <source>
        <strain evidence="1 2">CBS 119005</strain>
    </source>
</reference>
<comment type="caution">
    <text evidence="1">The sequence shown here is derived from an EMBL/GenBank/DDBJ whole genome shotgun (WGS) entry which is preliminary data.</text>
</comment>
<dbReference type="EMBL" id="MU393646">
    <property type="protein sequence ID" value="KAI4859262.1"/>
    <property type="molecule type" value="Genomic_DNA"/>
</dbReference>
<dbReference type="Proteomes" id="UP001497700">
    <property type="component" value="Unassembled WGS sequence"/>
</dbReference>
<organism evidence="1 2">
    <name type="scientific">Hypoxylon rubiginosum</name>
    <dbReference type="NCBI Taxonomy" id="110542"/>
    <lineage>
        <taxon>Eukaryota</taxon>
        <taxon>Fungi</taxon>
        <taxon>Dikarya</taxon>
        <taxon>Ascomycota</taxon>
        <taxon>Pezizomycotina</taxon>
        <taxon>Sordariomycetes</taxon>
        <taxon>Xylariomycetidae</taxon>
        <taxon>Xylariales</taxon>
        <taxon>Hypoxylaceae</taxon>
        <taxon>Hypoxylon</taxon>
    </lineage>
</organism>
<sequence>MNIMYLADNIPPRPSRSLAGKVAIVTGAGCEGDGLGNGRAISILLAEDGASVVCADLNLAWAETTSAMVQSDGKGRSISCQGDVTKPSDCQDIVEAALTTFGRVDILVNNVGIMGAKGTATEFDLDQWRRGLDINITSMANMVKVAVPEMRKNDESPGGIRGSVVNMGSVAGLVGGTPHLLYPTSKGAVLNMTRAMAAHHASDGIRVNCVCPGMLYTPMMYTKGMSPETREARRNRSLLRTEGNAWDCATAVRFLASEQARWITGSVLTVDAGATAVSAIELV</sequence>
<accession>A0ACB9YJB4</accession>
<evidence type="ECO:0000313" key="2">
    <source>
        <dbReference type="Proteomes" id="UP001497700"/>
    </source>
</evidence>
<proteinExistence type="predicted"/>
<evidence type="ECO:0000313" key="1">
    <source>
        <dbReference type="EMBL" id="KAI4859262.1"/>
    </source>
</evidence>
<name>A0ACB9YJB4_9PEZI</name>